<dbReference type="EMBL" id="CP060713">
    <property type="protein sequence ID" value="QNN54690.1"/>
    <property type="molecule type" value="Genomic_DNA"/>
</dbReference>
<gene>
    <name evidence="1" type="ORF">H9L09_10545</name>
</gene>
<evidence type="ECO:0000313" key="1">
    <source>
        <dbReference type="EMBL" id="QNN54690.1"/>
    </source>
</evidence>
<evidence type="ECO:0000313" key="2">
    <source>
        <dbReference type="Proteomes" id="UP000515947"/>
    </source>
</evidence>
<organism evidence="1 2">
    <name type="scientific">Nocardioides mesophilus</name>
    <dbReference type="NCBI Taxonomy" id="433659"/>
    <lineage>
        <taxon>Bacteria</taxon>
        <taxon>Bacillati</taxon>
        <taxon>Actinomycetota</taxon>
        <taxon>Actinomycetes</taxon>
        <taxon>Propionibacteriales</taxon>
        <taxon>Nocardioidaceae</taxon>
        <taxon>Nocardioides</taxon>
    </lineage>
</organism>
<accession>A0A7G9RGG5</accession>
<dbReference type="Proteomes" id="UP000515947">
    <property type="component" value="Chromosome"/>
</dbReference>
<reference evidence="1 2" key="1">
    <citation type="submission" date="2020-08" db="EMBL/GenBank/DDBJ databases">
        <title>Genome sequence of Nocardioides mesophilus KACC 16243T.</title>
        <authorList>
            <person name="Hyun D.-W."/>
            <person name="Bae J.-W."/>
        </authorList>
    </citation>
    <scope>NUCLEOTIDE SEQUENCE [LARGE SCALE GENOMIC DNA]</scope>
    <source>
        <strain evidence="1 2">KACC 16243</strain>
    </source>
</reference>
<name>A0A7G9RGG5_9ACTN</name>
<dbReference type="AlphaFoldDB" id="A0A7G9RGG5"/>
<protein>
    <submittedName>
        <fullName evidence="1">Uncharacterized protein</fullName>
    </submittedName>
</protein>
<dbReference type="KEGG" id="nmes:H9L09_10545"/>
<sequence>MARKPANFQWLDFTEDQLGDLDFLDYIGNNGWARNSQTEAIMPKFIVALDESIGLERVKQCMAEIGYGRHALRMLDRWYSKGTTGKFGR</sequence>
<dbReference type="RefSeq" id="WP_187580530.1">
    <property type="nucleotide sequence ID" value="NZ_CP060713.1"/>
</dbReference>
<proteinExistence type="predicted"/>
<keyword evidence="2" id="KW-1185">Reference proteome</keyword>